<dbReference type="GO" id="GO:0005524">
    <property type="term" value="F:ATP binding"/>
    <property type="evidence" value="ECO:0007669"/>
    <property type="project" value="UniProtKB-UniRule"/>
</dbReference>
<accession>A0A1X1UTA7</accession>
<dbReference type="EMBL" id="LQOW01000024">
    <property type="protein sequence ID" value="ORV59899.1"/>
    <property type="molecule type" value="Genomic_DNA"/>
</dbReference>
<keyword evidence="4 5" id="KW-0067">ATP-binding</keyword>
<dbReference type="SUPFAM" id="SSF52440">
    <property type="entry name" value="PreATP-grasp domain"/>
    <property type="match status" value="1"/>
</dbReference>
<dbReference type="GO" id="GO:0016740">
    <property type="term" value="F:transferase activity"/>
    <property type="evidence" value="ECO:0007669"/>
    <property type="project" value="UniProtKB-KW"/>
</dbReference>
<evidence type="ECO:0000256" key="4">
    <source>
        <dbReference type="ARBA" id="ARBA00022840"/>
    </source>
</evidence>
<dbReference type="InterPro" id="IPR011761">
    <property type="entry name" value="ATP-grasp"/>
</dbReference>
<feature type="domain" description="ATP-grasp" evidence="7">
    <location>
        <begin position="134"/>
        <end position="328"/>
    </location>
</feature>
<gene>
    <name evidence="8" type="ORF">AWC06_17025</name>
</gene>
<sequence>MAEGVTRDEPTHGKHEPSDADRDSHRTRVMLLGSGEFGRELAIAFQRLGAEVIAVERYADAPAHRVADQSLVVKLTDSDELTAVIGRLQPNFVVAVTDVVAPDALTAAAEGGFAEVFPTARSVRLTADREGLRRLAADELGLPTAPFWFAGSLDELRAVADHAGYPLRVQPAARVAGQGQSVISQPQDVEAAWQHALSAGGPLTHNRVMAETIVEVDVHVTLLTVRRDGPTGPVLEFCAPIGHDEPAGEVLESWQPQEMSPVALDAAKSIAARIVKALGGRGLFGVELMVRGDEVYFNDVSALPYEWGLVTLRTQRLSEFELQARAILGLAADTIMISPGAAQLIYSGHDAVDTVTEDTGPIGGALAQALEVPESDILVFDRHQPDGGRRRGLAVVTAADVATARDRSRQMSVALRKVWHS</sequence>
<keyword evidence="8" id="KW-0808">Transferase</keyword>
<evidence type="ECO:0000256" key="2">
    <source>
        <dbReference type="ARBA" id="ARBA00022741"/>
    </source>
</evidence>
<dbReference type="Gene3D" id="3.40.50.20">
    <property type="match status" value="1"/>
</dbReference>
<comment type="caution">
    <text evidence="8">The sequence shown here is derived from an EMBL/GenBank/DDBJ whole genome shotgun (WGS) entry which is preliminary data.</text>
</comment>
<name>A0A1X1UTA7_9MYCO</name>
<evidence type="ECO:0000256" key="6">
    <source>
        <dbReference type="SAM" id="MobiDB-lite"/>
    </source>
</evidence>
<dbReference type="InterPro" id="IPR016185">
    <property type="entry name" value="PreATP-grasp_dom_sf"/>
</dbReference>
<dbReference type="GO" id="GO:0016874">
    <property type="term" value="F:ligase activity"/>
    <property type="evidence" value="ECO:0007669"/>
    <property type="project" value="UniProtKB-KW"/>
</dbReference>
<dbReference type="AlphaFoldDB" id="A0A1X1UTA7"/>
<organism evidence="8 9">
    <name type="scientific">Mycobacterium fragae</name>
    <dbReference type="NCBI Taxonomy" id="1260918"/>
    <lineage>
        <taxon>Bacteria</taxon>
        <taxon>Bacillati</taxon>
        <taxon>Actinomycetota</taxon>
        <taxon>Actinomycetes</taxon>
        <taxon>Mycobacteriales</taxon>
        <taxon>Mycobacteriaceae</taxon>
        <taxon>Mycobacterium</taxon>
    </lineage>
</organism>
<keyword evidence="1" id="KW-0436">Ligase</keyword>
<keyword evidence="9" id="KW-1185">Reference proteome</keyword>
<dbReference type="Pfam" id="PF02222">
    <property type="entry name" value="ATP-grasp"/>
    <property type="match status" value="1"/>
</dbReference>
<dbReference type="PROSITE" id="PS50975">
    <property type="entry name" value="ATP_GRASP"/>
    <property type="match status" value="1"/>
</dbReference>
<evidence type="ECO:0000313" key="8">
    <source>
        <dbReference type="EMBL" id="ORV59899.1"/>
    </source>
</evidence>
<keyword evidence="2 5" id="KW-0547">Nucleotide-binding</keyword>
<dbReference type="Proteomes" id="UP000194000">
    <property type="component" value="Unassembled WGS sequence"/>
</dbReference>
<dbReference type="GO" id="GO:0046872">
    <property type="term" value="F:metal ion binding"/>
    <property type="evidence" value="ECO:0007669"/>
    <property type="project" value="InterPro"/>
</dbReference>
<dbReference type="NCBIfam" id="NF006766">
    <property type="entry name" value="PRK09288.1"/>
    <property type="match status" value="1"/>
</dbReference>
<dbReference type="SUPFAM" id="SSF56059">
    <property type="entry name" value="Glutathione synthetase ATP-binding domain-like"/>
    <property type="match status" value="1"/>
</dbReference>
<protein>
    <submittedName>
        <fullName evidence="8">Phosphoribosylglycinamide formyltransferase</fullName>
    </submittedName>
</protein>
<evidence type="ECO:0000256" key="1">
    <source>
        <dbReference type="ARBA" id="ARBA00022598"/>
    </source>
</evidence>
<evidence type="ECO:0000256" key="3">
    <source>
        <dbReference type="ARBA" id="ARBA00022755"/>
    </source>
</evidence>
<evidence type="ECO:0000256" key="5">
    <source>
        <dbReference type="PROSITE-ProRule" id="PRU00409"/>
    </source>
</evidence>
<dbReference type="Gene3D" id="3.30.470.20">
    <property type="entry name" value="ATP-grasp fold, B domain"/>
    <property type="match status" value="1"/>
</dbReference>
<proteinExistence type="predicted"/>
<dbReference type="InterPro" id="IPR003135">
    <property type="entry name" value="ATP-grasp_carboxylate-amine"/>
</dbReference>
<evidence type="ECO:0000313" key="9">
    <source>
        <dbReference type="Proteomes" id="UP000194000"/>
    </source>
</evidence>
<keyword evidence="3" id="KW-0658">Purine biosynthesis</keyword>
<dbReference type="Gene3D" id="3.30.1490.20">
    <property type="entry name" value="ATP-grasp fold, A domain"/>
    <property type="match status" value="1"/>
</dbReference>
<dbReference type="InterPro" id="IPR013815">
    <property type="entry name" value="ATP_grasp_subdomain_1"/>
</dbReference>
<dbReference type="GO" id="GO:0005829">
    <property type="term" value="C:cytosol"/>
    <property type="evidence" value="ECO:0007669"/>
    <property type="project" value="TreeGrafter"/>
</dbReference>
<evidence type="ECO:0000259" key="7">
    <source>
        <dbReference type="PROSITE" id="PS50975"/>
    </source>
</evidence>
<feature type="region of interest" description="Disordered" evidence="6">
    <location>
        <begin position="1"/>
        <end position="25"/>
    </location>
</feature>
<dbReference type="GO" id="GO:0006164">
    <property type="term" value="P:purine nucleotide biosynthetic process"/>
    <property type="evidence" value="ECO:0007669"/>
    <property type="project" value="UniProtKB-KW"/>
</dbReference>
<dbReference type="PANTHER" id="PTHR43055:SF1">
    <property type="entry name" value="FORMATE-DEPENDENT PHOSPHORIBOSYLGLYCINAMIDE FORMYLTRANSFERASE"/>
    <property type="match status" value="1"/>
</dbReference>
<dbReference type="PANTHER" id="PTHR43055">
    <property type="entry name" value="FORMATE-DEPENDENT PHOSPHORIBOSYLGLYCINAMIDE FORMYLTRANSFERASE"/>
    <property type="match status" value="1"/>
</dbReference>
<dbReference type="STRING" id="1260918.AWC06_17025"/>
<reference evidence="8 9" key="1">
    <citation type="submission" date="2016-01" db="EMBL/GenBank/DDBJ databases">
        <title>The new phylogeny of the genus Mycobacterium.</title>
        <authorList>
            <person name="Tarcisio F."/>
            <person name="Conor M."/>
            <person name="Antonella G."/>
            <person name="Elisabetta G."/>
            <person name="Giulia F.S."/>
            <person name="Sara T."/>
            <person name="Anna F."/>
            <person name="Clotilde B."/>
            <person name="Roberto B."/>
            <person name="Veronica D.S."/>
            <person name="Fabio R."/>
            <person name="Monica P."/>
            <person name="Olivier J."/>
            <person name="Enrico T."/>
            <person name="Nicola S."/>
        </authorList>
    </citation>
    <scope>NUCLEOTIDE SEQUENCE [LARGE SCALE GENOMIC DNA]</scope>
    <source>
        <strain evidence="8 9">DSM 45731</strain>
    </source>
</reference>